<organism evidence="1 2">
    <name type="scientific">Trichinella zimbabwensis</name>
    <dbReference type="NCBI Taxonomy" id="268475"/>
    <lineage>
        <taxon>Eukaryota</taxon>
        <taxon>Metazoa</taxon>
        <taxon>Ecdysozoa</taxon>
        <taxon>Nematoda</taxon>
        <taxon>Enoplea</taxon>
        <taxon>Dorylaimia</taxon>
        <taxon>Trichinellida</taxon>
        <taxon>Trichinellidae</taxon>
        <taxon>Trichinella</taxon>
    </lineage>
</organism>
<dbReference type="AlphaFoldDB" id="A0A0V1GIF7"/>
<evidence type="ECO:0000313" key="1">
    <source>
        <dbReference type="EMBL" id="KRY97952.1"/>
    </source>
</evidence>
<comment type="caution">
    <text evidence="1">The sequence shown here is derived from an EMBL/GenBank/DDBJ whole genome shotgun (WGS) entry which is preliminary data.</text>
</comment>
<protein>
    <submittedName>
        <fullName evidence="1">Uncharacterized protein</fullName>
    </submittedName>
</protein>
<gene>
    <name evidence="1" type="ORF">T11_97</name>
</gene>
<sequence length="60" mass="6801">MKKNWIVQNKEILHKTAQIQRIQSFSVAAFLHIKIGIVQTLEAIYSTTTGQFGVKLSKTL</sequence>
<dbReference type="EMBL" id="JYDP01001683">
    <property type="protein sequence ID" value="KRY97952.1"/>
    <property type="molecule type" value="Genomic_DNA"/>
</dbReference>
<name>A0A0V1GIF7_9BILA</name>
<reference evidence="1 2" key="1">
    <citation type="submission" date="2015-01" db="EMBL/GenBank/DDBJ databases">
        <title>Evolution of Trichinella species and genotypes.</title>
        <authorList>
            <person name="Korhonen P.K."/>
            <person name="Edoardo P."/>
            <person name="Giuseppe L.R."/>
            <person name="Gasser R.B."/>
        </authorList>
    </citation>
    <scope>NUCLEOTIDE SEQUENCE [LARGE SCALE GENOMIC DNA]</scope>
    <source>
        <strain evidence="1">ISS1029</strain>
    </source>
</reference>
<accession>A0A0V1GIF7</accession>
<dbReference type="Proteomes" id="UP000055024">
    <property type="component" value="Unassembled WGS sequence"/>
</dbReference>
<proteinExistence type="predicted"/>
<keyword evidence="2" id="KW-1185">Reference proteome</keyword>
<evidence type="ECO:0000313" key="2">
    <source>
        <dbReference type="Proteomes" id="UP000055024"/>
    </source>
</evidence>